<evidence type="ECO:0000256" key="2">
    <source>
        <dbReference type="SAM" id="SignalP"/>
    </source>
</evidence>
<feature type="chain" id="PRO_5012858206" evidence="2">
    <location>
        <begin position="18"/>
        <end position="111"/>
    </location>
</feature>
<proteinExistence type="predicted"/>
<dbReference type="AlphaFoldDB" id="A0A2C5YJ92"/>
<gene>
    <name evidence="3" type="ORF">CDD82_1204</name>
</gene>
<organism evidence="3 4">
    <name type="scientific">Ophiocordyceps australis</name>
    <dbReference type="NCBI Taxonomy" id="1399860"/>
    <lineage>
        <taxon>Eukaryota</taxon>
        <taxon>Fungi</taxon>
        <taxon>Dikarya</taxon>
        <taxon>Ascomycota</taxon>
        <taxon>Pezizomycotina</taxon>
        <taxon>Sordariomycetes</taxon>
        <taxon>Hypocreomycetidae</taxon>
        <taxon>Hypocreales</taxon>
        <taxon>Ophiocordycipitaceae</taxon>
        <taxon>Ophiocordyceps</taxon>
    </lineage>
</organism>
<keyword evidence="4" id="KW-1185">Reference proteome</keyword>
<evidence type="ECO:0000313" key="3">
    <source>
        <dbReference type="EMBL" id="PHH67693.1"/>
    </source>
</evidence>
<dbReference type="EMBL" id="NJEU01001346">
    <property type="protein sequence ID" value="PHH67693.1"/>
    <property type="molecule type" value="Genomic_DNA"/>
</dbReference>
<feature type="region of interest" description="Disordered" evidence="1">
    <location>
        <begin position="22"/>
        <end position="111"/>
    </location>
</feature>
<keyword evidence="2" id="KW-0732">Signal</keyword>
<feature type="compositionally biased region" description="Polar residues" evidence="1">
    <location>
        <begin position="60"/>
        <end position="72"/>
    </location>
</feature>
<feature type="signal peptide" evidence="2">
    <location>
        <begin position="1"/>
        <end position="17"/>
    </location>
</feature>
<sequence>MKITAVLIAAIAGFAAAAPVDTSSELVERAPPGGSKFSGRVDPSILPASTFGHNPKGAASNANSNIRAQKNASKGDIRESTAGARDFLSRPGLPKGNGKAVDTGSFNPFDA</sequence>
<reference evidence="3 4" key="1">
    <citation type="submission" date="2017-06" db="EMBL/GenBank/DDBJ databases">
        <title>Ant-infecting Ophiocordyceps genomes reveal a high diversity of potential behavioral manipulation genes and a possible major role for enterotoxins.</title>
        <authorList>
            <person name="De Bekker C."/>
            <person name="Evans H.C."/>
            <person name="Brachmann A."/>
            <person name="Hughes D.P."/>
        </authorList>
    </citation>
    <scope>NUCLEOTIDE SEQUENCE [LARGE SCALE GENOMIC DNA]</scope>
    <source>
        <strain evidence="3 4">1348a</strain>
    </source>
</reference>
<dbReference type="Proteomes" id="UP000224854">
    <property type="component" value="Unassembled WGS sequence"/>
</dbReference>
<comment type="caution">
    <text evidence="3">The sequence shown here is derived from an EMBL/GenBank/DDBJ whole genome shotgun (WGS) entry which is preliminary data.</text>
</comment>
<accession>A0A2C5YJ92</accession>
<dbReference type="OrthoDB" id="10365789at2759"/>
<protein>
    <submittedName>
        <fullName evidence="3">Uncharacterized protein</fullName>
    </submittedName>
</protein>
<name>A0A2C5YJ92_9HYPO</name>
<evidence type="ECO:0000313" key="4">
    <source>
        <dbReference type="Proteomes" id="UP000224854"/>
    </source>
</evidence>
<evidence type="ECO:0000256" key="1">
    <source>
        <dbReference type="SAM" id="MobiDB-lite"/>
    </source>
</evidence>